<evidence type="ECO:0000313" key="4">
    <source>
        <dbReference type="Proteomes" id="UP000053676"/>
    </source>
</evidence>
<feature type="domain" description="Tetratricopeptide repeat protein 21A/21B N-terminal ARM repeat" evidence="2">
    <location>
        <begin position="14"/>
        <end position="194"/>
    </location>
</feature>
<dbReference type="AlphaFoldDB" id="W2SP78"/>
<dbReference type="GO" id="GO:0035721">
    <property type="term" value="P:intraciliary retrograde transport"/>
    <property type="evidence" value="ECO:0007669"/>
    <property type="project" value="TreeGrafter"/>
</dbReference>
<dbReference type="InterPro" id="IPR056833">
    <property type="entry name" value="ARM_TT21_N"/>
</dbReference>
<evidence type="ECO:0008006" key="5">
    <source>
        <dbReference type="Google" id="ProtNLM"/>
    </source>
</evidence>
<dbReference type="OMA" id="KERYIEC"/>
<dbReference type="GO" id="GO:0030991">
    <property type="term" value="C:intraciliary transport particle A"/>
    <property type="evidence" value="ECO:0007669"/>
    <property type="project" value="TreeGrafter"/>
</dbReference>
<accession>W2SP78</accession>
<evidence type="ECO:0000259" key="1">
    <source>
        <dbReference type="Pfam" id="PF25060"/>
    </source>
</evidence>
<feature type="domain" description="Tetratricopeptide repeat protein 21A/21B second ARM" evidence="1">
    <location>
        <begin position="226"/>
        <end position="417"/>
    </location>
</feature>
<organism evidence="3 4">
    <name type="scientific">Necator americanus</name>
    <name type="common">Human hookworm</name>
    <dbReference type="NCBI Taxonomy" id="51031"/>
    <lineage>
        <taxon>Eukaryota</taxon>
        <taxon>Metazoa</taxon>
        <taxon>Ecdysozoa</taxon>
        <taxon>Nematoda</taxon>
        <taxon>Chromadorea</taxon>
        <taxon>Rhabditida</taxon>
        <taxon>Rhabditina</taxon>
        <taxon>Rhabditomorpha</taxon>
        <taxon>Strongyloidea</taxon>
        <taxon>Ancylostomatidae</taxon>
        <taxon>Bunostominae</taxon>
        <taxon>Necator</taxon>
    </lineage>
</organism>
<protein>
    <recommendedName>
        <fullName evidence="5">Tetratricopeptide repeat protein</fullName>
    </recommendedName>
</protein>
<dbReference type="PANTHER" id="PTHR14699:SF0">
    <property type="entry name" value="TETRATRICOPEPTIDE REPEAT PROTEIN 21 HOMOLOG"/>
    <property type="match status" value="1"/>
</dbReference>
<dbReference type="Gene3D" id="1.25.40.10">
    <property type="entry name" value="Tetratricopeptide repeat domain"/>
    <property type="match status" value="1"/>
</dbReference>
<dbReference type="KEGG" id="nai:NECAME_14211"/>
<sequence>MDYSDNLLKTIATVHFYLREACYGTALKICNGSEAGNPHILLLKGITLNLSEKAAEAMRLLESLRGGDYALGALHALKQSHNMAENPDRQSLQELESAISALGDVTVMGHYSAAEVLFFMKEYNQAKPILDRIVKTNPENVLITCLSGWTEIYLRRDQKSTIELFEQAIAGRYLDGYVGKMTVLAARQLANDMKALGKSDNVLIQFLLAVYSICSAGTKIESSLSDLQKFQAALDSAEGDNHVLLANMASALYRMAARNRTVLAFARELLARANKKYRRHKYVVDELRVAISLDDVREVTAKVKELMSLDSDDPYAVLGVALSNLMTGQVDDASTQLTFMKEANPNISNFTIYHFVSAAVAKYKDNSYEKFMQMVNDCIAIHFDKLQAMPYGVEYLRTLDSDFLMGIVYQIMDYAPLVVLEVDR</sequence>
<dbReference type="GO" id="GO:0061512">
    <property type="term" value="P:protein localization to cilium"/>
    <property type="evidence" value="ECO:0007669"/>
    <property type="project" value="TreeGrafter"/>
</dbReference>
<dbReference type="Proteomes" id="UP000053676">
    <property type="component" value="Unassembled WGS sequence"/>
</dbReference>
<dbReference type="Pfam" id="PF25062">
    <property type="entry name" value="ARM_TT21_N"/>
    <property type="match status" value="1"/>
</dbReference>
<evidence type="ECO:0000313" key="3">
    <source>
        <dbReference type="EMBL" id="ETN71450.1"/>
    </source>
</evidence>
<dbReference type="Pfam" id="PF25060">
    <property type="entry name" value="ARM_TT21_2nd"/>
    <property type="match status" value="1"/>
</dbReference>
<dbReference type="EMBL" id="KI668251">
    <property type="protein sequence ID" value="ETN71450.1"/>
    <property type="molecule type" value="Genomic_DNA"/>
</dbReference>
<dbReference type="OrthoDB" id="10259630at2759"/>
<dbReference type="InterPro" id="IPR011990">
    <property type="entry name" value="TPR-like_helical_dom_sf"/>
</dbReference>
<gene>
    <name evidence="3" type="ORF">NECAME_14211</name>
</gene>
<proteinExistence type="predicted"/>
<dbReference type="InterPro" id="IPR040364">
    <property type="entry name" value="TTC21A/TTC21B"/>
</dbReference>
<dbReference type="InterPro" id="IPR056832">
    <property type="entry name" value="ARM_TT21_2nd"/>
</dbReference>
<dbReference type="PANTHER" id="PTHR14699">
    <property type="entry name" value="STI2 PROTEIN-RELATED"/>
    <property type="match status" value="1"/>
</dbReference>
<keyword evidence="4" id="KW-1185">Reference proteome</keyword>
<dbReference type="GO" id="GO:0005929">
    <property type="term" value="C:cilium"/>
    <property type="evidence" value="ECO:0007669"/>
    <property type="project" value="GOC"/>
</dbReference>
<dbReference type="SUPFAM" id="SSF48452">
    <property type="entry name" value="TPR-like"/>
    <property type="match status" value="1"/>
</dbReference>
<evidence type="ECO:0000259" key="2">
    <source>
        <dbReference type="Pfam" id="PF25062"/>
    </source>
</evidence>
<reference evidence="4" key="1">
    <citation type="journal article" date="2014" name="Nat. Genet.">
        <title>Genome of the human hookworm Necator americanus.</title>
        <authorList>
            <person name="Tang Y.T."/>
            <person name="Gao X."/>
            <person name="Rosa B.A."/>
            <person name="Abubucker S."/>
            <person name="Hallsworth-Pepin K."/>
            <person name="Martin J."/>
            <person name="Tyagi R."/>
            <person name="Heizer E."/>
            <person name="Zhang X."/>
            <person name="Bhonagiri-Palsikar V."/>
            <person name="Minx P."/>
            <person name="Warren W.C."/>
            <person name="Wang Q."/>
            <person name="Zhan B."/>
            <person name="Hotez P.J."/>
            <person name="Sternberg P.W."/>
            <person name="Dougall A."/>
            <person name="Gaze S.T."/>
            <person name="Mulvenna J."/>
            <person name="Sotillo J."/>
            <person name="Ranganathan S."/>
            <person name="Rabelo E.M."/>
            <person name="Wilson R.K."/>
            <person name="Felgner P.L."/>
            <person name="Bethony J."/>
            <person name="Hawdon J.M."/>
            <person name="Gasser R.B."/>
            <person name="Loukas A."/>
            <person name="Mitreva M."/>
        </authorList>
    </citation>
    <scope>NUCLEOTIDE SEQUENCE [LARGE SCALE GENOMIC DNA]</scope>
</reference>
<name>W2SP78_NECAM</name>
<dbReference type="STRING" id="51031.W2SP78"/>